<dbReference type="PANTHER" id="PTHR38847:SF1">
    <property type="entry name" value="PSEUDOURIDINE SYNTHASE RSUA_RLUA-LIKE DOMAIN-CONTAINING PROTEIN"/>
    <property type="match status" value="1"/>
</dbReference>
<organism evidence="2 3">
    <name type="scientific">Venturia nashicola</name>
    <dbReference type="NCBI Taxonomy" id="86259"/>
    <lineage>
        <taxon>Eukaryota</taxon>
        <taxon>Fungi</taxon>
        <taxon>Dikarya</taxon>
        <taxon>Ascomycota</taxon>
        <taxon>Pezizomycotina</taxon>
        <taxon>Dothideomycetes</taxon>
        <taxon>Pleosporomycetidae</taxon>
        <taxon>Venturiales</taxon>
        <taxon>Venturiaceae</taxon>
        <taxon>Venturia</taxon>
    </lineage>
</organism>
<evidence type="ECO:0000313" key="2">
    <source>
        <dbReference type="EMBL" id="TID15989.1"/>
    </source>
</evidence>
<keyword evidence="1" id="KW-0732">Signal</keyword>
<keyword evidence="3" id="KW-1185">Reference proteome</keyword>
<reference evidence="2 3" key="1">
    <citation type="submission" date="2019-04" db="EMBL/GenBank/DDBJ databases">
        <title>High contiguity whole genome sequence and gene annotation resource for two Venturia nashicola isolates.</title>
        <authorList>
            <person name="Prokchorchik M."/>
            <person name="Won K."/>
            <person name="Lee Y."/>
            <person name="Choi E.D."/>
            <person name="Segonzac C."/>
            <person name="Sohn K.H."/>
        </authorList>
    </citation>
    <scope>NUCLEOTIDE SEQUENCE [LARGE SCALE GENOMIC DNA]</scope>
    <source>
        <strain evidence="2 3">PRI2</strain>
    </source>
</reference>
<feature type="signal peptide" evidence="1">
    <location>
        <begin position="1"/>
        <end position="17"/>
    </location>
</feature>
<dbReference type="InterPro" id="IPR025649">
    <property type="entry name" value="DUF4360"/>
</dbReference>
<protein>
    <submittedName>
        <fullName evidence="2">Gb</fullName>
    </submittedName>
</protein>
<dbReference type="Pfam" id="PF14273">
    <property type="entry name" value="DUF4360"/>
    <property type="match status" value="1"/>
</dbReference>
<gene>
    <name evidence="2" type="ORF">E6O75_ATG09047</name>
</gene>
<dbReference type="STRING" id="86259.A0A4Z1NXU1"/>
<dbReference type="EMBL" id="SNSC02000019">
    <property type="protein sequence ID" value="TID15989.1"/>
    <property type="molecule type" value="Genomic_DNA"/>
</dbReference>
<sequence length="242" mass="26390">MKFSTSIPIFLAAFASAAPVEPSSKDEPTPSPSGVFVKDIKYNGSGCPTGSVATQFSDNRKILTVVFNKYEANIGPKVLLRSDARKNCQLNLKLNYPSGFQYSVVGFITRGYADIDVGVTAEIGSIYYFSGQPQQLQSRNKIEGPFHASYTKEDTVDVATAVWSPCDAQGLANINTDIRLVSQNSTSAGSLTVDSIDGKFETQFEYKLQWRFGQCGTTNRAADTPPIFNKINVKNNNLVVDI</sequence>
<dbReference type="Proteomes" id="UP000298493">
    <property type="component" value="Unassembled WGS sequence"/>
</dbReference>
<evidence type="ECO:0000313" key="3">
    <source>
        <dbReference type="Proteomes" id="UP000298493"/>
    </source>
</evidence>
<accession>A0A4Z1NXU1</accession>
<proteinExistence type="predicted"/>
<feature type="chain" id="PRO_5021311339" evidence="1">
    <location>
        <begin position="18"/>
        <end position="242"/>
    </location>
</feature>
<evidence type="ECO:0000256" key="1">
    <source>
        <dbReference type="SAM" id="SignalP"/>
    </source>
</evidence>
<dbReference type="PANTHER" id="PTHR38847">
    <property type="match status" value="1"/>
</dbReference>
<name>A0A4Z1NXU1_9PEZI</name>
<dbReference type="AlphaFoldDB" id="A0A4Z1NXU1"/>
<dbReference type="OrthoDB" id="152248at2759"/>
<comment type="caution">
    <text evidence="2">The sequence shown here is derived from an EMBL/GenBank/DDBJ whole genome shotgun (WGS) entry which is preliminary data.</text>
</comment>